<proteinExistence type="predicted"/>
<keyword evidence="2" id="KW-0012">Acyltransferase</keyword>
<dbReference type="EC" id="2.3.-.-" evidence="2"/>
<dbReference type="RefSeq" id="WP_394469715.1">
    <property type="nucleotide sequence ID" value="NZ_JBIGHY010000002.1"/>
</dbReference>
<keyword evidence="2" id="KW-0808">Transferase</keyword>
<name>A0ABW7EJJ6_9BURK</name>
<protein>
    <submittedName>
        <fullName evidence="2">GNAT family N-acetyltransferase</fullName>
        <ecNumber evidence="2">2.3.-.-</ecNumber>
    </submittedName>
</protein>
<dbReference type="InterPro" id="IPR000182">
    <property type="entry name" value="GNAT_dom"/>
</dbReference>
<dbReference type="EMBL" id="JBIGHY010000002">
    <property type="protein sequence ID" value="MFG6413637.1"/>
    <property type="molecule type" value="Genomic_DNA"/>
</dbReference>
<evidence type="ECO:0000313" key="2">
    <source>
        <dbReference type="EMBL" id="MFG6413637.1"/>
    </source>
</evidence>
<feature type="domain" description="N-acetyltransferase" evidence="1">
    <location>
        <begin position="1"/>
        <end position="172"/>
    </location>
</feature>
<accession>A0ABW7EJJ6</accession>
<dbReference type="Proteomes" id="UP001606300">
    <property type="component" value="Unassembled WGS sequence"/>
</dbReference>
<dbReference type="PROSITE" id="PS51186">
    <property type="entry name" value="GNAT"/>
    <property type="match status" value="1"/>
</dbReference>
<evidence type="ECO:0000313" key="3">
    <source>
        <dbReference type="Proteomes" id="UP001606300"/>
    </source>
</evidence>
<dbReference type="Pfam" id="PF00583">
    <property type="entry name" value="Acetyltransf_1"/>
    <property type="match status" value="1"/>
</dbReference>
<organism evidence="2 3">
    <name type="scientific">Pelomonas dachongensis</name>
    <dbReference type="NCBI Taxonomy" id="3299029"/>
    <lineage>
        <taxon>Bacteria</taxon>
        <taxon>Pseudomonadati</taxon>
        <taxon>Pseudomonadota</taxon>
        <taxon>Betaproteobacteria</taxon>
        <taxon>Burkholderiales</taxon>
        <taxon>Sphaerotilaceae</taxon>
        <taxon>Roseateles</taxon>
    </lineage>
</organism>
<dbReference type="GO" id="GO:0016746">
    <property type="term" value="F:acyltransferase activity"/>
    <property type="evidence" value="ECO:0007669"/>
    <property type="project" value="UniProtKB-KW"/>
</dbReference>
<keyword evidence="3" id="KW-1185">Reference proteome</keyword>
<comment type="caution">
    <text evidence="2">The sequence shown here is derived from an EMBL/GenBank/DDBJ whole genome shotgun (WGS) entry which is preliminary data.</text>
</comment>
<evidence type="ECO:0000259" key="1">
    <source>
        <dbReference type="PROSITE" id="PS51186"/>
    </source>
</evidence>
<sequence>MDFHAMTPADLDAVLALQQRCYGVSFLECREAFAAKLAVTEGLGCCWLARRPASEGSEPLAYAVSLPVCEATLPALDAPHCERPASPTLLYLHDMAVAPEARSLGLAARLLARLADSARALGLPRMGLVAVQGSVPYWQRQGFAEPALLTAPLADKLASFGTNARFLTQSFR</sequence>
<dbReference type="Gene3D" id="3.40.630.30">
    <property type="match status" value="1"/>
</dbReference>
<reference evidence="2 3" key="1">
    <citation type="submission" date="2024-09" db="EMBL/GenBank/DDBJ databases">
        <title>Novel species of the genus Pelomonas and Roseateles isolated from streams.</title>
        <authorList>
            <person name="Lu H."/>
        </authorList>
    </citation>
    <scope>NUCLEOTIDE SEQUENCE [LARGE SCALE GENOMIC DNA]</scope>
    <source>
        <strain evidence="2 3">DC23W</strain>
    </source>
</reference>
<gene>
    <name evidence="2" type="ORF">ACG02S_06960</name>
</gene>
<dbReference type="SUPFAM" id="SSF55729">
    <property type="entry name" value="Acyl-CoA N-acyltransferases (Nat)"/>
    <property type="match status" value="1"/>
</dbReference>
<dbReference type="InterPro" id="IPR016181">
    <property type="entry name" value="Acyl_CoA_acyltransferase"/>
</dbReference>